<feature type="transmembrane region" description="Helical" evidence="6">
    <location>
        <begin position="421"/>
        <end position="439"/>
    </location>
</feature>
<feature type="transmembrane region" description="Helical" evidence="6">
    <location>
        <begin position="156"/>
        <end position="179"/>
    </location>
</feature>
<dbReference type="RefSeq" id="WP_153385724.1">
    <property type="nucleotide sequence ID" value="NZ_VDFO01000039.1"/>
</dbReference>
<dbReference type="GO" id="GO:0022857">
    <property type="term" value="F:transmembrane transporter activity"/>
    <property type="evidence" value="ECO:0007669"/>
    <property type="project" value="InterPro"/>
</dbReference>
<feature type="transmembrane region" description="Helical" evidence="6">
    <location>
        <begin position="286"/>
        <end position="315"/>
    </location>
</feature>
<keyword evidence="2" id="KW-1003">Cell membrane</keyword>
<feature type="transmembrane region" description="Helical" evidence="6">
    <location>
        <begin position="336"/>
        <end position="355"/>
    </location>
</feature>
<protein>
    <submittedName>
        <fullName evidence="8">APC family permease</fullName>
    </submittedName>
</protein>
<feature type="transmembrane region" description="Helical" evidence="6">
    <location>
        <begin position="95"/>
        <end position="118"/>
    </location>
</feature>
<dbReference type="Proteomes" id="UP000414364">
    <property type="component" value="Unassembled WGS sequence"/>
</dbReference>
<dbReference type="InterPro" id="IPR050367">
    <property type="entry name" value="APC_superfamily"/>
</dbReference>
<dbReference type="EMBL" id="VDFP01000015">
    <property type="protein sequence ID" value="MQS76329.1"/>
    <property type="molecule type" value="Genomic_DNA"/>
</dbReference>
<evidence type="ECO:0000256" key="6">
    <source>
        <dbReference type="SAM" id="Phobius"/>
    </source>
</evidence>
<feature type="transmembrane region" description="Helical" evidence="6">
    <location>
        <begin position="25"/>
        <end position="46"/>
    </location>
</feature>
<accession>A0A5P0ZYL1</accession>
<proteinExistence type="predicted"/>
<feature type="transmembrane region" description="Helical" evidence="6">
    <location>
        <begin position="52"/>
        <end position="74"/>
    </location>
</feature>
<evidence type="ECO:0000313" key="10">
    <source>
        <dbReference type="Proteomes" id="UP000414364"/>
    </source>
</evidence>
<evidence type="ECO:0000313" key="7">
    <source>
        <dbReference type="EMBL" id="MQS76329.1"/>
    </source>
</evidence>
<reference evidence="9 10" key="1">
    <citation type="journal article" date="2019" name="Syst. Appl. Microbiol.">
        <title>Polyphasic characterization of two novel Lactobacillus spp. isolated from blown salami packages: Description of Lactobacillus halodurans sp. nov. and Lactobacillus salsicarnum sp. nov.</title>
        <authorList>
            <person name="Schuster J.A."/>
            <person name="Klingl A."/>
            <person name="Vogel R.F."/>
            <person name="Ehrmann M.A."/>
        </authorList>
    </citation>
    <scope>NUCLEOTIDE SEQUENCE [LARGE SCALE GENOMIC DNA]</scope>
    <source>
        <strain evidence="8 9">TMW 1.1920</strain>
        <strain evidence="7 10">TMW 1.2172</strain>
    </source>
</reference>
<evidence type="ECO:0000256" key="4">
    <source>
        <dbReference type="ARBA" id="ARBA00022989"/>
    </source>
</evidence>
<dbReference type="PANTHER" id="PTHR42770:SF16">
    <property type="entry name" value="AMINO ACID PERMEASE"/>
    <property type="match status" value="1"/>
</dbReference>
<dbReference type="InterPro" id="IPR002293">
    <property type="entry name" value="AA/rel_permease1"/>
</dbReference>
<sequence length="448" mass="49296">MAKSNDISQFGYKQELERTLTLKDLVVYGLIFMVPIAPMGIYGSVISESKGMIALTYLIGIIAMFFTALSYGQMAQAFPIAGSVYAYAQRGINKTIGFLAGWMIILDYIFVPSLLYVISANSIKSLLPNIPTWIWLILFIIINTVINVVGIKFTSIANMVFLIGELIVLALFIVLAVYGITHGVGNGFTIKPFYEKANFNINFVMTATSVAVLSFLGFDGISTLAEETKGGNKTVGKGIMWALILVGVLFIVQTYLAALIVPDWHSFSDLDTAFYVVAEKVGGRPLMYITTIATILSWGFANALAAQAAISRILFGMARDKNLPTVLAKVHPKFKTPFVSTLLVSFVSLVVGILFMDRSNILSEIVNCGALTAFLVIHLSVINYYLIKRGSHDYLRHLIVPVIGFVIILFVMIGLDPLAKKVGITWLVIGIIYYSVLRMSRRNVDIDM</sequence>
<name>A0A5P0ZYL1_9LACO</name>
<dbReference type="Gene3D" id="1.20.1740.10">
    <property type="entry name" value="Amino acid/polyamine transporter I"/>
    <property type="match status" value="1"/>
</dbReference>
<keyword evidence="3 6" id="KW-0812">Transmembrane</keyword>
<dbReference type="PIRSF" id="PIRSF006060">
    <property type="entry name" value="AA_transporter"/>
    <property type="match status" value="1"/>
</dbReference>
<feature type="transmembrane region" description="Helical" evidence="6">
    <location>
        <begin position="130"/>
        <end position="149"/>
    </location>
</feature>
<feature type="transmembrane region" description="Helical" evidence="6">
    <location>
        <begin position="239"/>
        <end position="261"/>
    </location>
</feature>
<organism evidence="8 9">
    <name type="scientific">Companilactobacillus halodurans</name>
    <dbReference type="NCBI Taxonomy" id="2584183"/>
    <lineage>
        <taxon>Bacteria</taxon>
        <taxon>Bacillati</taxon>
        <taxon>Bacillota</taxon>
        <taxon>Bacilli</taxon>
        <taxon>Lactobacillales</taxon>
        <taxon>Lactobacillaceae</taxon>
        <taxon>Companilactobacillus</taxon>
    </lineage>
</organism>
<feature type="transmembrane region" description="Helical" evidence="6">
    <location>
        <begin position="398"/>
        <end position="415"/>
    </location>
</feature>
<evidence type="ECO:0000256" key="2">
    <source>
        <dbReference type="ARBA" id="ARBA00022475"/>
    </source>
</evidence>
<dbReference type="Pfam" id="PF13520">
    <property type="entry name" value="AA_permease_2"/>
    <property type="match status" value="1"/>
</dbReference>
<evidence type="ECO:0000313" key="8">
    <source>
        <dbReference type="EMBL" id="MQS98183.1"/>
    </source>
</evidence>
<dbReference type="PANTHER" id="PTHR42770">
    <property type="entry name" value="AMINO ACID TRANSPORTER-RELATED"/>
    <property type="match status" value="1"/>
</dbReference>
<comment type="subcellular location">
    <subcellularLocation>
        <location evidence="1">Cell membrane</location>
        <topology evidence="1">Multi-pass membrane protein</topology>
    </subcellularLocation>
</comment>
<dbReference type="GO" id="GO:0005886">
    <property type="term" value="C:plasma membrane"/>
    <property type="evidence" value="ECO:0007669"/>
    <property type="project" value="UniProtKB-SubCell"/>
</dbReference>
<keyword evidence="5 6" id="KW-0472">Membrane</keyword>
<dbReference type="AlphaFoldDB" id="A0A5P0ZYL1"/>
<feature type="transmembrane region" description="Helical" evidence="6">
    <location>
        <begin position="361"/>
        <end position="386"/>
    </location>
</feature>
<keyword evidence="4 6" id="KW-1133">Transmembrane helix</keyword>
<dbReference type="EMBL" id="VDFO01000039">
    <property type="protein sequence ID" value="MQS98183.1"/>
    <property type="molecule type" value="Genomic_DNA"/>
</dbReference>
<dbReference type="OrthoDB" id="9762947at2"/>
<evidence type="ECO:0000256" key="3">
    <source>
        <dbReference type="ARBA" id="ARBA00022692"/>
    </source>
</evidence>
<feature type="transmembrane region" description="Helical" evidence="6">
    <location>
        <begin position="199"/>
        <end position="218"/>
    </location>
</feature>
<keyword evidence="9" id="KW-1185">Reference proteome</keyword>
<evidence type="ECO:0000256" key="5">
    <source>
        <dbReference type="ARBA" id="ARBA00023136"/>
    </source>
</evidence>
<gene>
    <name evidence="8" type="ORF">FHL05_09855</name>
    <name evidence="7" type="ORF">FHL06_08045</name>
</gene>
<comment type="caution">
    <text evidence="8">The sequence shown here is derived from an EMBL/GenBank/DDBJ whole genome shotgun (WGS) entry which is preliminary data.</text>
</comment>
<dbReference type="Proteomes" id="UP000371423">
    <property type="component" value="Unassembled WGS sequence"/>
</dbReference>
<evidence type="ECO:0000256" key="1">
    <source>
        <dbReference type="ARBA" id="ARBA00004651"/>
    </source>
</evidence>
<evidence type="ECO:0000313" key="9">
    <source>
        <dbReference type="Proteomes" id="UP000371423"/>
    </source>
</evidence>